<evidence type="ECO:0000313" key="3">
    <source>
        <dbReference type="Proteomes" id="UP000198820"/>
    </source>
</evidence>
<dbReference type="EMBL" id="FNQF01000002">
    <property type="protein sequence ID" value="SDZ97738.1"/>
    <property type="molecule type" value="Genomic_DNA"/>
</dbReference>
<dbReference type="RefSeq" id="WP_093239694.1">
    <property type="nucleotide sequence ID" value="NZ_FNQF01000002.1"/>
</dbReference>
<dbReference type="Proteomes" id="UP000198820">
    <property type="component" value="Unassembled WGS sequence"/>
</dbReference>
<dbReference type="InterPro" id="IPR013766">
    <property type="entry name" value="Thioredoxin_domain"/>
</dbReference>
<evidence type="ECO:0000313" key="2">
    <source>
        <dbReference type="EMBL" id="SDZ97738.1"/>
    </source>
</evidence>
<gene>
    <name evidence="2" type="ORF">SAMN05421540_102338</name>
</gene>
<dbReference type="SUPFAM" id="SSF52833">
    <property type="entry name" value="Thioredoxin-like"/>
    <property type="match status" value="1"/>
</dbReference>
<proteinExistence type="predicted"/>
<evidence type="ECO:0000259" key="1">
    <source>
        <dbReference type="PROSITE" id="PS51352"/>
    </source>
</evidence>
<keyword evidence="3" id="KW-1185">Reference proteome</keyword>
<dbReference type="Gene3D" id="3.40.30.10">
    <property type="entry name" value="Glutaredoxin"/>
    <property type="match status" value="1"/>
</dbReference>
<dbReference type="PROSITE" id="PS51257">
    <property type="entry name" value="PROKAR_LIPOPROTEIN"/>
    <property type="match status" value="1"/>
</dbReference>
<protein>
    <recommendedName>
        <fullName evidence="1">Thioredoxin domain-containing protein</fullName>
    </recommendedName>
</protein>
<dbReference type="PROSITE" id="PS51352">
    <property type="entry name" value="THIOREDOXIN_2"/>
    <property type="match status" value="1"/>
</dbReference>
<feature type="domain" description="Thioredoxin" evidence="1">
    <location>
        <begin position="326"/>
        <end position="470"/>
    </location>
</feature>
<reference evidence="2 3" key="1">
    <citation type="submission" date="2016-10" db="EMBL/GenBank/DDBJ databases">
        <authorList>
            <person name="de Groot N.N."/>
        </authorList>
    </citation>
    <scope>NUCLEOTIDE SEQUENCE [LARGE SCALE GENOMIC DNA]</scope>
    <source>
        <strain evidence="2 3">DSM 23581</strain>
    </source>
</reference>
<dbReference type="AlphaFoldDB" id="A0A1H3XGQ3"/>
<dbReference type="STRING" id="908615.SAMN05421540_102338"/>
<accession>A0A1H3XGQ3</accession>
<dbReference type="InterPro" id="IPR036249">
    <property type="entry name" value="Thioredoxin-like_sf"/>
</dbReference>
<organism evidence="2 3">
    <name type="scientific">Psychroflexus halocasei</name>
    <dbReference type="NCBI Taxonomy" id="908615"/>
    <lineage>
        <taxon>Bacteria</taxon>
        <taxon>Pseudomonadati</taxon>
        <taxon>Bacteroidota</taxon>
        <taxon>Flavobacteriia</taxon>
        <taxon>Flavobacteriales</taxon>
        <taxon>Flavobacteriaceae</taxon>
        <taxon>Psychroflexus</taxon>
    </lineage>
</organism>
<name>A0A1H3XGQ3_9FLAO</name>
<sequence length="470" mass="55628">MRILLSLVFISFIAGCTKTENEMTYIGGEVIHPLDSVVSISKDGELIKHIKIDSNNRFSDSIYIEEEGIYTFHHVPEWQLIYLKPNDSLVFRVNMKAFDESLAFGGSSAAENNFLINMYLMNEKNDNLILKYYKVKPSDFSFKTDSIRQMRLSSLEDLHQRYDFSDYFNRIAKKSIVYEFYDMRERYAFLIQKYFKERKKDFSDDFFNYRDTIDFNDDELLNHFGYLRFLDNYLKNKSIKDCDENDVDCFKINSFKNVKKRLTIADDLFTNDAIRNRFYKRFVKEEILFSKNENQLEDTKSLIKNCNLSDDVKKDLLASTRIQKNFLENKYLGNQQLVTSELDTITVSDLINKKPLAISSWSFHSPAYKNYQVNKVKNLQNKYPEIKFIGLNFDTESAELWKQRLNKFGIDKSKEYKLLLKPNAENREVRFIINHINRMFLINKKGHITKSNIPFSSNKIESNLLELVNQ</sequence>